<feature type="region of interest" description="Disordered" evidence="1">
    <location>
        <begin position="1"/>
        <end position="25"/>
    </location>
</feature>
<dbReference type="PANTHER" id="PTHR35333:SF3">
    <property type="entry name" value="BETA-LACTAMASE-TYPE TRANSPEPTIDASE FOLD CONTAINING PROTEIN"/>
    <property type="match status" value="1"/>
</dbReference>
<organism evidence="3 4">
    <name type="scientific">Planosporangium flavigriseum</name>
    <dbReference type="NCBI Taxonomy" id="373681"/>
    <lineage>
        <taxon>Bacteria</taxon>
        <taxon>Bacillati</taxon>
        <taxon>Actinomycetota</taxon>
        <taxon>Actinomycetes</taxon>
        <taxon>Micromonosporales</taxon>
        <taxon>Micromonosporaceae</taxon>
        <taxon>Planosporangium</taxon>
    </lineage>
</organism>
<accession>A0A8J3PN69</accession>
<keyword evidence="4" id="KW-1185">Reference proteome</keyword>
<evidence type="ECO:0000313" key="3">
    <source>
        <dbReference type="EMBL" id="GIG74598.1"/>
    </source>
</evidence>
<dbReference type="RefSeq" id="WP_239075535.1">
    <property type="nucleotide sequence ID" value="NZ_BAAAQJ010000016.1"/>
</dbReference>
<dbReference type="EMBL" id="BONU01000020">
    <property type="protein sequence ID" value="GIG74598.1"/>
    <property type="molecule type" value="Genomic_DNA"/>
</dbReference>
<protein>
    <submittedName>
        <fullName evidence="3">Serine hydrolase</fullName>
    </submittedName>
</protein>
<dbReference type="Proteomes" id="UP000653674">
    <property type="component" value="Unassembled WGS sequence"/>
</dbReference>
<dbReference type="InterPro" id="IPR000871">
    <property type="entry name" value="Beta-lactam_class-A"/>
</dbReference>
<sequence length="302" mass="32644">MIATPESTGADSTGVDSTGADSTGVDPLARACRQIRRAYQRETTRAGGTWNALVTLADRDGSHRVVIEDKADDVVPAASVNKLAVACAVLHKIDRGALRLDQTVELTPEIVLHGDGIYHLQTVWGDRLTLANVLTAMLMLSDNTAVRLCGLVCTGPEVNEYLAARDFRHTRVQPAPGNPHRMFLGTTTAREAHRLLRMLVAGTLISPAATRFVLSLLHGFSDGVRRTMSSDERLRTASKYGADDDWRHEVGVMFGDDSSAALIFSFFGDLPGHGHNFGATNPLVEAHARLGRLLLDEVGRQG</sequence>
<gene>
    <name evidence="3" type="ORF">Pfl04_30020</name>
</gene>
<comment type="caution">
    <text evidence="3">The sequence shown here is derived from an EMBL/GenBank/DDBJ whole genome shotgun (WGS) entry which is preliminary data.</text>
</comment>
<name>A0A8J3PN69_9ACTN</name>
<dbReference type="GO" id="GO:0030655">
    <property type="term" value="P:beta-lactam antibiotic catabolic process"/>
    <property type="evidence" value="ECO:0007669"/>
    <property type="project" value="InterPro"/>
</dbReference>
<evidence type="ECO:0000256" key="1">
    <source>
        <dbReference type="SAM" id="MobiDB-lite"/>
    </source>
</evidence>
<dbReference type="InterPro" id="IPR012338">
    <property type="entry name" value="Beta-lactam/transpept-like"/>
</dbReference>
<feature type="domain" description="Beta-lactamase class A catalytic" evidence="2">
    <location>
        <begin position="67"/>
        <end position="260"/>
    </location>
</feature>
<dbReference type="GO" id="GO:0046677">
    <property type="term" value="P:response to antibiotic"/>
    <property type="evidence" value="ECO:0007669"/>
    <property type="project" value="InterPro"/>
</dbReference>
<dbReference type="Gene3D" id="3.40.710.10">
    <property type="entry name" value="DD-peptidase/beta-lactamase superfamily"/>
    <property type="match status" value="1"/>
</dbReference>
<reference evidence="3" key="1">
    <citation type="submission" date="2021-01" db="EMBL/GenBank/DDBJ databases">
        <title>Whole genome shotgun sequence of Planosporangium flavigriseum NBRC 105377.</title>
        <authorList>
            <person name="Komaki H."/>
            <person name="Tamura T."/>
        </authorList>
    </citation>
    <scope>NUCLEOTIDE SEQUENCE</scope>
    <source>
        <strain evidence="3">NBRC 105377</strain>
    </source>
</reference>
<evidence type="ECO:0000259" key="2">
    <source>
        <dbReference type="Pfam" id="PF13354"/>
    </source>
</evidence>
<dbReference type="PANTHER" id="PTHR35333">
    <property type="entry name" value="BETA-LACTAMASE"/>
    <property type="match status" value="1"/>
</dbReference>
<dbReference type="SUPFAM" id="SSF56601">
    <property type="entry name" value="beta-lactamase/transpeptidase-like"/>
    <property type="match status" value="1"/>
</dbReference>
<keyword evidence="3" id="KW-0378">Hydrolase</keyword>
<dbReference type="GO" id="GO:0008800">
    <property type="term" value="F:beta-lactamase activity"/>
    <property type="evidence" value="ECO:0007669"/>
    <property type="project" value="InterPro"/>
</dbReference>
<feature type="compositionally biased region" description="Polar residues" evidence="1">
    <location>
        <begin position="1"/>
        <end position="21"/>
    </location>
</feature>
<dbReference type="Pfam" id="PF13354">
    <property type="entry name" value="Beta-lactamase2"/>
    <property type="match status" value="1"/>
</dbReference>
<dbReference type="AlphaFoldDB" id="A0A8J3PN69"/>
<proteinExistence type="predicted"/>
<dbReference type="InterPro" id="IPR045155">
    <property type="entry name" value="Beta-lactam_cat"/>
</dbReference>
<evidence type="ECO:0000313" key="4">
    <source>
        <dbReference type="Proteomes" id="UP000653674"/>
    </source>
</evidence>